<dbReference type="Proteomes" id="UP000324222">
    <property type="component" value="Unassembled WGS sequence"/>
</dbReference>
<evidence type="ECO:0000313" key="3">
    <source>
        <dbReference type="Proteomes" id="UP000324222"/>
    </source>
</evidence>
<protein>
    <recommendedName>
        <fullName evidence="4">CCHC-type domain-containing protein</fullName>
    </recommendedName>
</protein>
<dbReference type="EMBL" id="VSRR010029426">
    <property type="protein sequence ID" value="MPC69443.1"/>
    <property type="molecule type" value="Genomic_DNA"/>
</dbReference>
<reference evidence="2 3" key="1">
    <citation type="submission" date="2019-05" db="EMBL/GenBank/DDBJ databases">
        <title>Another draft genome of Portunus trituberculatus and its Hox gene families provides insights of decapod evolution.</title>
        <authorList>
            <person name="Jeong J.-H."/>
            <person name="Song I."/>
            <person name="Kim S."/>
            <person name="Choi T."/>
            <person name="Kim D."/>
            <person name="Ryu S."/>
            <person name="Kim W."/>
        </authorList>
    </citation>
    <scope>NUCLEOTIDE SEQUENCE [LARGE SCALE GENOMIC DNA]</scope>
    <source>
        <tissue evidence="2">Muscle</tissue>
    </source>
</reference>
<feature type="region of interest" description="Disordered" evidence="1">
    <location>
        <begin position="135"/>
        <end position="158"/>
    </location>
</feature>
<dbReference type="GO" id="GO:0008270">
    <property type="term" value="F:zinc ion binding"/>
    <property type="evidence" value="ECO:0007669"/>
    <property type="project" value="InterPro"/>
</dbReference>
<dbReference type="AlphaFoldDB" id="A0A5B7HGZ5"/>
<keyword evidence="3" id="KW-1185">Reference proteome</keyword>
<evidence type="ECO:0000256" key="1">
    <source>
        <dbReference type="SAM" id="MobiDB-lite"/>
    </source>
</evidence>
<name>A0A5B7HGZ5_PORTR</name>
<comment type="caution">
    <text evidence="2">The sequence shown here is derived from an EMBL/GenBank/DDBJ whole genome shotgun (WGS) entry which is preliminary data.</text>
</comment>
<dbReference type="Gene3D" id="4.10.60.10">
    <property type="entry name" value="Zinc finger, CCHC-type"/>
    <property type="match status" value="1"/>
</dbReference>
<dbReference type="SUPFAM" id="SSF57756">
    <property type="entry name" value="Retrovirus zinc finger-like domains"/>
    <property type="match status" value="1"/>
</dbReference>
<proteinExistence type="predicted"/>
<dbReference type="OrthoDB" id="3863715at2759"/>
<sequence length="158" mass="18874">MISELYSHNTFLENKIDSVFKFPNSKTIKITFTQAVYAQKSKEHGLKLFSMKIPHHQIQQEKFYHIQTCYRCYEIEAHLTKDCHKNEDYKICSECAEEGHTWRNCDKEKKSCINCGENHMTLSMRCRLRKEAIKKKREGEKEKSNILPNNENKHHHKQ</sequence>
<dbReference type="GO" id="GO:0003676">
    <property type="term" value="F:nucleic acid binding"/>
    <property type="evidence" value="ECO:0007669"/>
    <property type="project" value="InterPro"/>
</dbReference>
<dbReference type="InterPro" id="IPR036875">
    <property type="entry name" value="Znf_CCHC_sf"/>
</dbReference>
<evidence type="ECO:0000313" key="2">
    <source>
        <dbReference type="EMBL" id="MPC69443.1"/>
    </source>
</evidence>
<evidence type="ECO:0008006" key="4">
    <source>
        <dbReference type="Google" id="ProtNLM"/>
    </source>
</evidence>
<gene>
    <name evidence="2" type="ORF">E2C01_063668</name>
</gene>
<accession>A0A5B7HGZ5</accession>
<organism evidence="2 3">
    <name type="scientific">Portunus trituberculatus</name>
    <name type="common">Swimming crab</name>
    <name type="synonym">Neptunus trituberculatus</name>
    <dbReference type="NCBI Taxonomy" id="210409"/>
    <lineage>
        <taxon>Eukaryota</taxon>
        <taxon>Metazoa</taxon>
        <taxon>Ecdysozoa</taxon>
        <taxon>Arthropoda</taxon>
        <taxon>Crustacea</taxon>
        <taxon>Multicrustacea</taxon>
        <taxon>Malacostraca</taxon>
        <taxon>Eumalacostraca</taxon>
        <taxon>Eucarida</taxon>
        <taxon>Decapoda</taxon>
        <taxon>Pleocyemata</taxon>
        <taxon>Brachyura</taxon>
        <taxon>Eubrachyura</taxon>
        <taxon>Portunoidea</taxon>
        <taxon>Portunidae</taxon>
        <taxon>Portuninae</taxon>
        <taxon>Portunus</taxon>
    </lineage>
</organism>